<name>A0AB36V8I6_BACTU</name>
<organism evidence="1 2">
    <name type="scientific">Bacillus thuringiensis</name>
    <dbReference type="NCBI Taxonomy" id="1428"/>
    <lineage>
        <taxon>Bacteria</taxon>
        <taxon>Bacillati</taxon>
        <taxon>Bacillota</taxon>
        <taxon>Bacilli</taxon>
        <taxon>Bacillales</taxon>
        <taxon>Bacillaceae</taxon>
        <taxon>Bacillus</taxon>
        <taxon>Bacillus cereus group</taxon>
    </lineage>
</organism>
<dbReference type="AlphaFoldDB" id="A0AB36V8I6"/>
<dbReference type="RefSeq" id="WP_000378629.1">
    <property type="nucleotide sequence ID" value="NZ_JBLOIY010000013.1"/>
</dbReference>
<gene>
    <name evidence="1" type="ORF">COE48_18205</name>
</gene>
<evidence type="ECO:0000313" key="1">
    <source>
        <dbReference type="EMBL" id="PGZ02224.1"/>
    </source>
</evidence>
<proteinExistence type="predicted"/>
<protein>
    <submittedName>
        <fullName evidence="1">Uncharacterized protein</fullName>
    </submittedName>
</protein>
<sequence>MDSTSLTSSLILDSNSFNNQFNTFIGGVRYSWDGANEKALPMKTGEIPGGYINGPAFRIYKKGVHSPNYLSYGPYVKPDGSGELSQIYIFCVADNFGGGNEPIATFDLVDHAAGGRNIVNPVTVKVSDLHGIKVFGIFLSAPIEVNQNMEIENRIFVHGGSDLSFFQMHWYISYI</sequence>
<dbReference type="EMBL" id="NUPM01000012">
    <property type="protein sequence ID" value="PGZ02224.1"/>
    <property type="molecule type" value="Genomic_DNA"/>
</dbReference>
<accession>A0AB36V8I6</accession>
<reference evidence="1 2" key="1">
    <citation type="submission" date="2017-09" db="EMBL/GenBank/DDBJ databases">
        <title>Large-scale bioinformatics analysis of Bacillus genomes uncovers conserved roles of natural products in bacterial physiology.</title>
        <authorList>
            <consortium name="Agbiome Team Llc"/>
            <person name="Bleich R.M."/>
            <person name="Grubbs K.J."/>
            <person name="Santa Maria K.C."/>
            <person name="Allen S.E."/>
            <person name="Farag S."/>
            <person name="Shank E.A."/>
            <person name="Bowers A."/>
        </authorList>
    </citation>
    <scope>NUCLEOTIDE SEQUENCE [LARGE SCALE GENOMIC DNA]</scope>
    <source>
        <strain evidence="1 2">AFS030179</strain>
    </source>
</reference>
<evidence type="ECO:0000313" key="2">
    <source>
        <dbReference type="Proteomes" id="UP000223445"/>
    </source>
</evidence>
<dbReference type="Proteomes" id="UP000223445">
    <property type="component" value="Unassembled WGS sequence"/>
</dbReference>
<comment type="caution">
    <text evidence="1">The sequence shown here is derived from an EMBL/GenBank/DDBJ whole genome shotgun (WGS) entry which is preliminary data.</text>
</comment>